<reference evidence="5" key="1">
    <citation type="submission" date="2021-12" db="EMBL/GenBank/DDBJ databases">
        <title>Alicyclobacillaceae gen. nov., sp. nov., isolated from chalcocite enrichment system.</title>
        <authorList>
            <person name="Jiang Z."/>
        </authorList>
    </citation>
    <scope>NUCLEOTIDE SEQUENCE</scope>
    <source>
        <strain evidence="5">MYW30-H2</strain>
    </source>
</reference>
<feature type="domain" description="DUF3298" evidence="3">
    <location>
        <begin position="255"/>
        <end position="326"/>
    </location>
</feature>
<gene>
    <name evidence="5" type="ORF">LSG31_03250</name>
</gene>
<dbReference type="InterPro" id="IPR012854">
    <property type="entry name" value="Cu_amine_oxidase-like_N"/>
</dbReference>
<evidence type="ECO:0000259" key="4">
    <source>
        <dbReference type="Pfam" id="PF13739"/>
    </source>
</evidence>
<evidence type="ECO:0000256" key="1">
    <source>
        <dbReference type="SAM" id="SignalP"/>
    </source>
</evidence>
<evidence type="ECO:0000313" key="6">
    <source>
        <dbReference type="Proteomes" id="UP000830167"/>
    </source>
</evidence>
<evidence type="ECO:0000259" key="3">
    <source>
        <dbReference type="Pfam" id="PF11738"/>
    </source>
</evidence>
<feature type="domain" description="Copper amine oxidase-like N-terminal" evidence="2">
    <location>
        <begin position="36"/>
        <end position="142"/>
    </location>
</feature>
<dbReference type="InterPro" id="IPR021729">
    <property type="entry name" value="DUF3298"/>
</dbReference>
<sequence length="345" mass="38483">MKKHIVSFVLAGTLLYTSLVPTLAFADQFPNVTVMIDGQYQSFQESPVIIDDRTFVPVQDIASALAAETQWNPQDETVTVTNDGTSLQLQIGSSIAKWNGQSIDMGVEPQILHGHMMVPVSTICQALGATVQWNESKKTVDIFSDPNVDLGNGVSLLKKSILTDTPLQIIYYPELSGLSDPSVQSQINSILKKQAVINSLSDVVEYRSNYRIQFHRGNILNLVFHSYLYTGGAHGLPTKTSLIINLSSGAVYSLSDLFKPNSDYIGKLSDMIKQQDTNHILDSFSPFQSISKDERFYLESDGLTIYFPPYKYTPYAYGFPKFKISYQDVMDFINTESPIWKAISQ</sequence>
<dbReference type="InterPro" id="IPR037126">
    <property type="entry name" value="PdaC/RsiV-like_sf"/>
</dbReference>
<accession>A0ABY4CLW5</accession>
<dbReference type="InterPro" id="IPR025303">
    <property type="entry name" value="PdaC"/>
</dbReference>
<dbReference type="Gene3D" id="3.90.640.20">
    <property type="entry name" value="Heat-shock cognate protein, ATPase"/>
    <property type="match status" value="1"/>
</dbReference>
<protein>
    <submittedName>
        <fullName evidence="5">DUF3298 domain-containing protein</fullName>
    </submittedName>
</protein>
<keyword evidence="1" id="KW-0732">Signal</keyword>
<dbReference type="EMBL" id="CP089291">
    <property type="protein sequence ID" value="UOF91289.1"/>
    <property type="molecule type" value="Genomic_DNA"/>
</dbReference>
<dbReference type="SUPFAM" id="SSF55383">
    <property type="entry name" value="Copper amine oxidase, domain N"/>
    <property type="match status" value="1"/>
</dbReference>
<proteinExistence type="predicted"/>
<name>A0ABY4CLW5_9BACL</name>
<dbReference type="InterPro" id="IPR036582">
    <property type="entry name" value="Mao_N_sf"/>
</dbReference>
<dbReference type="Proteomes" id="UP000830167">
    <property type="component" value="Chromosome"/>
</dbReference>
<dbReference type="Pfam" id="PF11738">
    <property type="entry name" value="DUF3298"/>
    <property type="match status" value="1"/>
</dbReference>
<keyword evidence="6" id="KW-1185">Reference proteome</keyword>
<organism evidence="5 6">
    <name type="scientific">Fodinisporobacter ferrooxydans</name>
    <dbReference type="NCBI Taxonomy" id="2901836"/>
    <lineage>
        <taxon>Bacteria</taxon>
        <taxon>Bacillati</taxon>
        <taxon>Bacillota</taxon>
        <taxon>Bacilli</taxon>
        <taxon>Bacillales</taxon>
        <taxon>Alicyclobacillaceae</taxon>
        <taxon>Fodinisporobacter</taxon>
    </lineage>
</organism>
<dbReference type="Pfam" id="PF13739">
    <property type="entry name" value="PdaC"/>
    <property type="match status" value="1"/>
</dbReference>
<evidence type="ECO:0000259" key="2">
    <source>
        <dbReference type="Pfam" id="PF07833"/>
    </source>
</evidence>
<dbReference type="RefSeq" id="WP_347437978.1">
    <property type="nucleotide sequence ID" value="NZ_CP089291.1"/>
</dbReference>
<evidence type="ECO:0000313" key="5">
    <source>
        <dbReference type="EMBL" id="UOF91289.1"/>
    </source>
</evidence>
<dbReference type="Pfam" id="PF07833">
    <property type="entry name" value="Cu_amine_oxidN1"/>
    <property type="match status" value="1"/>
</dbReference>
<feature type="chain" id="PRO_5046210571" evidence="1">
    <location>
        <begin position="27"/>
        <end position="345"/>
    </location>
</feature>
<dbReference type="Gene3D" id="3.30.565.40">
    <property type="entry name" value="Fervidobacterium nodosum Rt17-B1 like"/>
    <property type="match status" value="1"/>
</dbReference>
<dbReference type="Gene3D" id="3.30.457.10">
    <property type="entry name" value="Copper amine oxidase-like, N-terminal domain"/>
    <property type="match status" value="1"/>
</dbReference>
<feature type="signal peptide" evidence="1">
    <location>
        <begin position="1"/>
        <end position="26"/>
    </location>
</feature>
<feature type="domain" description="Deacetylase PdaC" evidence="4">
    <location>
        <begin position="170"/>
        <end position="236"/>
    </location>
</feature>